<dbReference type="GO" id="GO:0005634">
    <property type="term" value="C:nucleus"/>
    <property type="evidence" value="ECO:0007669"/>
    <property type="project" value="UniProtKB-SubCell"/>
</dbReference>
<dbReference type="EnsemblMetazoa" id="CLYHEMT019319.1">
    <property type="protein sequence ID" value="CLYHEMP019319.1"/>
    <property type="gene ID" value="CLYHEMG019319"/>
</dbReference>
<dbReference type="Pfam" id="PF00076">
    <property type="entry name" value="RRM_1"/>
    <property type="match status" value="1"/>
</dbReference>
<keyword evidence="4" id="KW-0805">Transcription regulation</keyword>
<comment type="subcellular location">
    <subcellularLocation>
        <location evidence="1">Nucleus</location>
    </subcellularLocation>
</comment>
<evidence type="ECO:0000256" key="7">
    <source>
        <dbReference type="ARBA" id="ARBA00023242"/>
    </source>
</evidence>
<keyword evidence="5" id="KW-0010">Activator</keyword>
<dbReference type="GO" id="GO:0045944">
    <property type="term" value="P:positive regulation of transcription by RNA polymerase II"/>
    <property type="evidence" value="ECO:0007669"/>
    <property type="project" value="TreeGrafter"/>
</dbReference>
<organism evidence="11 12">
    <name type="scientific">Clytia hemisphaerica</name>
    <dbReference type="NCBI Taxonomy" id="252671"/>
    <lineage>
        <taxon>Eukaryota</taxon>
        <taxon>Metazoa</taxon>
        <taxon>Cnidaria</taxon>
        <taxon>Hydrozoa</taxon>
        <taxon>Hydroidolina</taxon>
        <taxon>Leptothecata</taxon>
        <taxon>Obeliida</taxon>
        <taxon>Clytiidae</taxon>
        <taxon>Clytia</taxon>
    </lineage>
</organism>
<dbReference type="AlphaFoldDB" id="A0A7M5XAV8"/>
<evidence type="ECO:0000313" key="12">
    <source>
        <dbReference type="Proteomes" id="UP000594262"/>
    </source>
</evidence>
<evidence type="ECO:0000256" key="8">
    <source>
        <dbReference type="PROSITE-ProRule" id="PRU00176"/>
    </source>
</evidence>
<evidence type="ECO:0000256" key="6">
    <source>
        <dbReference type="ARBA" id="ARBA00023163"/>
    </source>
</evidence>
<dbReference type="RefSeq" id="XP_066918197.1">
    <property type="nucleotide sequence ID" value="XM_067062096.1"/>
</dbReference>
<evidence type="ECO:0000256" key="9">
    <source>
        <dbReference type="SAM" id="MobiDB-lite"/>
    </source>
</evidence>
<feature type="compositionally biased region" description="Basic residues" evidence="9">
    <location>
        <begin position="508"/>
        <end position="537"/>
    </location>
</feature>
<dbReference type="OrthoDB" id="10047851at2759"/>
<keyword evidence="3 8" id="KW-0694">RNA-binding</keyword>
<dbReference type="GeneID" id="136805529"/>
<protein>
    <recommendedName>
        <fullName evidence="10">RRM domain-containing protein</fullName>
    </recommendedName>
</protein>
<dbReference type="GO" id="GO:0003723">
    <property type="term" value="F:RNA binding"/>
    <property type="evidence" value="ECO:0007669"/>
    <property type="project" value="UniProtKB-UniRule"/>
</dbReference>
<feature type="domain" description="RRM" evidence="10">
    <location>
        <begin position="616"/>
        <end position="713"/>
    </location>
</feature>
<keyword evidence="7" id="KW-0539">Nucleus</keyword>
<evidence type="ECO:0000256" key="2">
    <source>
        <dbReference type="ARBA" id="ARBA00022553"/>
    </source>
</evidence>
<reference evidence="11" key="1">
    <citation type="submission" date="2021-01" db="UniProtKB">
        <authorList>
            <consortium name="EnsemblMetazoa"/>
        </authorList>
    </citation>
    <scope>IDENTIFICATION</scope>
</reference>
<keyword evidence="6" id="KW-0804">Transcription</keyword>
<dbReference type="InterPro" id="IPR000504">
    <property type="entry name" value="RRM_dom"/>
</dbReference>
<feature type="region of interest" description="Disordered" evidence="9">
    <location>
        <begin position="472"/>
        <end position="576"/>
    </location>
</feature>
<feature type="compositionally biased region" description="Polar residues" evidence="9">
    <location>
        <begin position="546"/>
        <end position="557"/>
    </location>
</feature>
<dbReference type="Gene3D" id="3.30.70.330">
    <property type="match status" value="1"/>
</dbReference>
<feature type="region of interest" description="Disordered" evidence="9">
    <location>
        <begin position="241"/>
        <end position="261"/>
    </location>
</feature>
<proteinExistence type="predicted"/>
<evidence type="ECO:0000259" key="10">
    <source>
        <dbReference type="PROSITE" id="PS50102"/>
    </source>
</evidence>
<dbReference type="GO" id="GO:0003712">
    <property type="term" value="F:transcription coregulator activity"/>
    <property type="evidence" value="ECO:0007669"/>
    <property type="project" value="InterPro"/>
</dbReference>
<evidence type="ECO:0000256" key="4">
    <source>
        <dbReference type="ARBA" id="ARBA00023015"/>
    </source>
</evidence>
<evidence type="ECO:0000256" key="5">
    <source>
        <dbReference type="ARBA" id="ARBA00023159"/>
    </source>
</evidence>
<dbReference type="InterPro" id="IPR034605">
    <property type="entry name" value="PGC-1"/>
</dbReference>
<name>A0A7M5XAV8_9CNID</name>
<feature type="region of interest" description="Disordered" evidence="9">
    <location>
        <begin position="353"/>
        <end position="387"/>
    </location>
</feature>
<feature type="compositionally biased region" description="Basic and acidic residues" evidence="9">
    <location>
        <begin position="560"/>
        <end position="574"/>
    </location>
</feature>
<dbReference type="PANTHER" id="PTHR15528">
    <property type="entry name" value="PEROXISOME PROLIFERATOR ACTIVATED RECEPTOR GAMMA COACTIVATOR 1 PGC-1 -RELATED"/>
    <property type="match status" value="1"/>
</dbReference>
<dbReference type="SMART" id="SM00360">
    <property type="entry name" value="RRM"/>
    <property type="match status" value="1"/>
</dbReference>
<evidence type="ECO:0000313" key="11">
    <source>
        <dbReference type="EnsemblMetazoa" id="CLYHEMP019319.1"/>
    </source>
</evidence>
<dbReference type="PROSITE" id="PS50102">
    <property type="entry name" value="RRM"/>
    <property type="match status" value="1"/>
</dbReference>
<sequence length="749" mass="84324">MGEALNIMEVSCPSIFSNNSSTVEISDEEAKLSCIFNEEVHHIPTPPTGAGAGIQANDIGSLLEQFLEYEQGSEGDASSRQDSYFITPVGSPGGPNDDVVLGRLMIVQEKLTQEVENNASPSPPTDEDEIIDVTEDNNNVSTIKLKVDGLFRTVNGIHPKGNNIRMADSPKFAKFKKKKQTIEIPRRCQSGPTTPKCTSPPVSINQEEMKKREAQLIEALALTASKGDLKMNPEHIDLDKAKRNLNDPANNNKRKTSEPISSRMMPVISKRQRKAELEKQEQINRAEGKSTDPRLIKMGYCETSNTTYLMNTNLVQVNTAVVTEDDDTTVDHIGIVDMTIDHEALAGTIITPSKSDVGADETFTEEVVSSSTETDLPKQPSLSPDDKNSMIQQLEKLDNMPQQMIKLDEIKQEPVDFETTNESNPPEVSTNTKTVINSVSNTSLTLEQQEEQLLENTKNDIIFKSKAPRSIQLVKPHSIKPPKNYRQNIDPQSSGSDSESDDLDYDIKRRKRKIESNKKIHPSRSRSRAQSRARTRSRSPIDRSRANSPTIPRSQLYDSVRSKEDGFKSKHNSDEENIDISNKLSELSNPVPYDIEHERKVQFLVGKSVDGYTERKNIYVGGINKQTTKQDLIKRFRRFGKIEKTTLHFRAKGDNYAFIVYEHPGCAMRAIEEGNDDPSYPRLELCFGGRRKFVGGSYVDFDGNNSYLEETEQNSRNLRCDSPENDFDSLLKMATQKMRRKREETPEWD</sequence>
<dbReference type="PANTHER" id="PTHR15528:SF11">
    <property type="entry name" value="FI18188P1"/>
    <property type="match status" value="1"/>
</dbReference>
<keyword evidence="2" id="KW-0597">Phosphoprotein</keyword>
<evidence type="ECO:0000256" key="3">
    <source>
        <dbReference type="ARBA" id="ARBA00022884"/>
    </source>
</evidence>
<evidence type="ECO:0000256" key="1">
    <source>
        <dbReference type="ARBA" id="ARBA00004123"/>
    </source>
</evidence>
<accession>A0A7M5XAV8</accession>
<dbReference type="Proteomes" id="UP000594262">
    <property type="component" value="Unplaced"/>
</dbReference>
<dbReference type="InterPro" id="IPR012677">
    <property type="entry name" value="Nucleotide-bd_a/b_plait_sf"/>
</dbReference>
<keyword evidence="12" id="KW-1185">Reference proteome</keyword>
<dbReference type="SUPFAM" id="SSF54928">
    <property type="entry name" value="RNA-binding domain, RBD"/>
    <property type="match status" value="1"/>
</dbReference>
<dbReference type="InterPro" id="IPR035979">
    <property type="entry name" value="RBD_domain_sf"/>
</dbReference>